<name>A0A0K0XXU8_9GAMM</name>
<evidence type="ECO:0000256" key="4">
    <source>
        <dbReference type="ARBA" id="ARBA00022729"/>
    </source>
</evidence>
<keyword evidence="10" id="KW-1185">Reference proteome</keyword>
<keyword evidence="4 7" id="KW-0732">Signal</keyword>
<evidence type="ECO:0000256" key="2">
    <source>
        <dbReference type="ARBA" id="ARBA00022617"/>
    </source>
</evidence>
<dbReference type="OrthoDB" id="9804975at2"/>
<evidence type="ECO:0000256" key="5">
    <source>
        <dbReference type="ARBA" id="ARBA00022748"/>
    </source>
</evidence>
<dbReference type="KEGG" id="wma:WM2015_2144"/>
<gene>
    <name evidence="9" type="ORF">WM2015_2144</name>
</gene>
<dbReference type="PANTHER" id="PTHR47870:SF1">
    <property type="entry name" value="CYTOCHROME C-TYPE BIOGENESIS PROTEIN CCMH"/>
    <property type="match status" value="1"/>
</dbReference>
<dbReference type="CDD" id="cd16378">
    <property type="entry name" value="CcmH_N"/>
    <property type="match status" value="1"/>
</dbReference>
<feature type="transmembrane region" description="Helical" evidence="7">
    <location>
        <begin position="112"/>
        <end position="133"/>
    </location>
</feature>
<keyword evidence="6 7" id="KW-0408">Iron</keyword>
<comment type="function">
    <text evidence="7">Possible subunit of a heme lyase.</text>
</comment>
<dbReference type="FunFam" id="1.10.8.640:FF:000001">
    <property type="entry name" value="Cytochrome c-type biogenesis protein"/>
    <property type="match status" value="1"/>
</dbReference>
<dbReference type="InterPro" id="IPR038297">
    <property type="entry name" value="CcmH/CycL/NrfF/Ccl2_sf"/>
</dbReference>
<keyword evidence="2 7" id="KW-0349">Heme</keyword>
<evidence type="ECO:0000256" key="7">
    <source>
        <dbReference type="RuleBase" id="RU364112"/>
    </source>
</evidence>
<evidence type="ECO:0000313" key="10">
    <source>
        <dbReference type="Proteomes" id="UP000066624"/>
    </source>
</evidence>
<dbReference type="RefSeq" id="WP_049726063.1">
    <property type="nucleotide sequence ID" value="NZ_CP012154.1"/>
</dbReference>
<keyword evidence="7" id="KW-1133">Transmembrane helix</keyword>
<evidence type="ECO:0000313" key="9">
    <source>
        <dbReference type="EMBL" id="AKS42508.1"/>
    </source>
</evidence>
<accession>A0A0K0XXU8</accession>
<keyword evidence="5" id="KW-0201">Cytochrome c-type biogenesis</keyword>
<dbReference type="Gene3D" id="1.10.8.640">
    <property type="entry name" value="Cytochrome C biogenesis protein"/>
    <property type="match status" value="1"/>
</dbReference>
<dbReference type="AlphaFoldDB" id="A0A0K0XXU8"/>
<organism evidence="9 10">
    <name type="scientific">Wenzhouxiangella marina</name>
    <dbReference type="NCBI Taxonomy" id="1579979"/>
    <lineage>
        <taxon>Bacteria</taxon>
        <taxon>Pseudomonadati</taxon>
        <taxon>Pseudomonadota</taxon>
        <taxon>Gammaproteobacteria</taxon>
        <taxon>Chromatiales</taxon>
        <taxon>Wenzhouxiangellaceae</taxon>
        <taxon>Wenzhouxiangella</taxon>
    </lineage>
</organism>
<dbReference type="GO" id="GO:0046872">
    <property type="term" value="F:metal ion binding"/>
    <property type="evidence" value="ECO:0007669"/>
    <property type="project" value="UniProtKB-KW"/>
</dbReference>
<evidence type="ECO:0000259" key="8">
    <source>
        <dbReference type="Pfam" id="PF03918"/>
    </source>
</evidence>
<dbReference type="PATRIC" id="fig|1579979.3.peg.2190"/>
<protein>
    <recommendedName>
        <fullName evidence="7">Cytochrome c-type biogenesis protein</fullName>
    </recommendedName>
</protein>
<keyword evidence="7" id="KW-0472">Membrane</keyword>
<feature type="domain" description="CcmH/CycL/Ccl2/NrfF N-terminal" evidence="8">
    <location>
        <begin position="17"/>
        <end position="138"/>
    </location>
</feature>
<dbReference type="Pfam" id="PF03918">
    <property type="entry name" value="CcmH"/>
    <property type="match status" value="1"/>
</dbReference>
<sequence>MSSGRARLLAGLSPILLSLLWVGLAAASAIEIYEFADEVEERRFQALSQELRCTVCQNQSLADSDAPLARDLRRQVYEMIRAGRADMEIRQFMVDRYGEFVLYRPPIASHTLLLWGGPLILLLGGLIAAGVVINRRRKAL</sequence>
<keyword evidence="7" id="KW-0812">Transmembrane</keyword>
<dbReference type="InterPro" id="IPR005616">
    <property type="entry name" value="CcmH/CycL/Ccl2/NrfF_N"/>
</dbReference>
<evidence type="ECO:0000256" key="3">
    <source>
        <dbReference type="ARBA" id="ARBA00022723"/>
    </source>
</evidence>
<dbReference type="GO" id="GO:0017004">
    <property type="term" value="P:cytochrome complex assembly"/>
    <property type="evidence" value="ECO:0007669"/>
    <property type="project" value="UniProtKB-KW"/>
</dbReference>
<proteinExistence type="inferred from homology"/>
<dbReference type="Proteomes" id="UP000066624">
    <property type="component" value="Chromosome"/>
</dbReference>
<dbReference type="PANTHER" id="PTHR47870">
    <property type="entry name" value="CYTOCHROME C-TYPE BIOGENESIS PROTEIN CCMH"/>
    <property type="match status" value="1"/>
</dbReference>
<evidence type="ECO:0000256" key="1">
    <source>
        <dbReference type="ARBA" id="ARBA00010342"/>
    </source>
</evidence>
<dbReference type="GO" id="GO:0005886">
    <property type="term" value="C:plasma membrane"/>
    <property type="evidence" value="ECO:0007669"/>
    <property type="project" value="TreeGrafter"/>
</dbReference>
<evidence type="ECO:0000256" key="6">
    <source>
        <dbReference type="ARBA" id="ARBA00023004"/>
    </source>
</evidence>
<dbReference type="STRING" id="1579979.WM2015_2144"/>
<dbReference type="EMBL" id="CP012154">
    <property type="protein sequence ID" value="AKS42508.1"/>
    <property type="molecule type" value="Genomic_DNA"/>
</dbReference>
<comment type="similarity">
    <text evidence="1 7">Belongs to the CcmH/CycL/Ccl2/NrfF family.</text>
</comment>
<dbReference type="InterPro" id="IPR051263">
    <property type="entry name" value="C-type_cytochrome_biogenesis"/>
</dbReference>
<keyword evidence="3 7" id="KW-0479">Metal-binding</keyword>
<reference evidence="10" key="1">
    <citation type="submission" date="2015-07" db="EMBL/GenBank/DDBJ databases">
        <authorList>
            <person name="Kim K.M."/>
        </authorList>
    </citation>
    <scope>NUCLEOTIDE SEQUENCE [LARGE SCALE GENOMIC DNA]</scope>
    <source>
        <strain evidence="10">KCTC 42284</strain>
    </source>
</reference>